<proteinExistence type="predicted"/>
<dbReference type="InterPro" id="IPR011990">
    <property type="entry name" value="TPR-like_helical_dom_sf"/>
</dbReference>
<dbReference type="OrthoDB" id="879040at2"/>
<reference evidence="2 3" key="1">
    <citation type="submission" date="2018-12" db="EMBL/GenBank/DDBJ databases">
        <title>Hymenobacter gummosus sp. nov., isolated from a spring.</title>
        <authorList>
            <person name="Nie L."/>
        </authorList>
    </citation>
    <scope>NUCLEOTIDE SEQUENCE [LARGE SCALE GENOMIC DNA]</scope>
    <source>
        <strain evidence="2 3">KCTC 52166</strain>
    </source>
</reference>
<dbReference type="EMBL" id="RXOF01000003">
    <property type="protein sequence ID" value="RTQ51738.1"/>
    <property type="molecule type" value="Genomic_DNA"/>
</dbReference>
<gene>
    <name evidence="2" type="ORF">EJV47_08060</name>
</gene>
<dbReference type="AlphaFoldDB" id="A0A3S0JJ52"/>
<evidence type="ECO:0000256" key="1">
    <source>
        <dbReference type="SAM" id="SignalP"/>
    </source>
</evidence>
<accession>A0A3S0JJ52</accession>
<keyword evidence="1" id="KW-0732">Signal</keyword>
<protein>
    <submittedName>
        <fullName evidence="2">Uncharacterized protein</fullName>
    </submittedName>
</protein>
<sequence>MRMFLLGGLLMGSFAGMAQTIGDDYTFEAIDKKVEGKVLVSFVLDRQGRVLADSTTVFQHLGHGLDELAVQRVSRPGSLLVPPAALAAARRSDKPLRFTVPVPFALSTLSPRDWSTYYALKGDQAQAEGNAGRAISYYDLALGRYKKNAAACTGLAKAYSSQGNAAEAAKYTELANKYAVSAR</sequence>
<dbReference type="Pfam" id="PF14559">
    <property type="entry name" value="TPR_19"/>
    <property type="match status" value="1"/>
</dbReference>
<feature type="signal peptide" evidence="1">
    <location>
        <begin position="1"/>
        <end position="18"/>
    </location>
</feature>
<feature type="chain" id="PRO_5018789595" evidence="1">
    <location>
        <begin position="19"/>
        <end position="183"/>
    </location>
</feature>
<keyword evidence="3" id="KW-1185">Reference proteome</keyword>
<dbReference type="Gene3D" id="1.25.40.10">
    <property type="entry name" value="Tetratricopeptide repeat domain"/>
    <property type="match status" value="1"/>
</dbReference>
<evidence type="ECO:0000313" key="2">
    <source>
        <dbReference type="EMBL" id="RTQ51738.1"/>
    </source>
</evidence>
<comment type="caution">
    <text evidence="2">The sequence shown here is derived from an EMBL/GenBank/DDBJ whole genome shotgun (WGS) entry which is preliminary data.</text>
</comment>
<name>A0A3S0JJ52_9BACT</name>
<dbReference type="SUPFAM" id="SSF48452">
    <property type="entry name" value="TPR-like"/>
    <property type="match status" value="1"/>
</dbReference>
<dbReference type="Gene3D" id="3.30.1150.10">
    <property type="match status" value="1"/>
</dbReference>
<dbReference type="SUPFAM" id="SSF74653">
    <property type="entry name" value="TolA/TonB C-terminal domain"/>
    <property type="match status" value="1"/>
</dbReference>
<dbReference type="RefSeq" id="WP_126692630.1">
    <property type="nucleotide sequence ID" value="NZ_RXOF01000003.1"/>
</dbReference>
<dbReference type="Proteomes" id="UP000282184">
    <property type="component" value="Unassembled WGS sequence"/>
</dbReference>
<organism evidence="2 3">
    <name type="scientific">Hymenobacter gummosus</name>
    <dbReference type="NCBI Taxonomy" id="1776032"/>
    <lineage>
        <taxon>Bacteria</taxon>
        <taxon>Pseudomonadati</taxon>
        <taxon>Bacteroidota</taxon>
        <taxon>Cytophagia</taxon>
        <taxon>Cytophagales</taxon>
        <taxon>Hymenobacteraceae</taxon>
        <taxon>Hymenobacter</taxon>
    </lineage>
</organism>
<evidence type="ECO:0000313" key="3">
    <source>
        <dbReference type="Proteomes" id="UP000282184"/>
    </source>
</evidence>